<feature type="chain" id="PRO_5017188269" description="DUF5667 domain-containing protein" evidence="1">
    <location>
        <begin position="22"/>
        <end position="179"/>
    </location>
</feature>
<feature type="signal peptide" evidence="1">
    <location>
        <begin position="1"/>
        <end position="21"/>
    </location>
</feature>
<protein>
    <recommendedName>
        <fullName evidence="4">DUF5667 domain-containing protein</fullName>
    </recommendedName>
</protein>
<dbReference type="EMBL" id="QXIY01000002">
    <property type="protein sequence ID" value="RIE17554.1"/>
    <property type="molecule type" value="Genomic_DNA"/>
</dbReference>
<evidence type="ECO:0000313" key="2">
    <source>
        <dbReference type="EMBL" id="RIE17554.1"/>
    </source>
</evidence>
<evidence type="ECO:0008006" key="4">
    <source>
        <dbReference type="Google" id="ProtNLM"/>
    </source>
</evidence>
<dbReference type="Proteomes" id="UP000266113">
    <property type="component" value="Unassembled WGS sequence"/>
</dbReference>
<gene>
    <name evidence="2" type="ORF">SMC1_01130</name>
</gene>
<accession>A0A398E1U3</accession>
<evidence type="ECO:0000256" key="1">
    <source>
        <dbReference type="SAM" id="SignalP"/>
    </source>
</evidence>
<comment type="caution">
    <text evidence="2">The sequence shown here is derived from an EMBL/GenBank/DDBJ whole genome shotgun (WGS) entry which is preliminary data.</text>
</comment>
<proteinExistence type="predicted"/>
<evidence type="ECO:0000313" key="3">
    <source>
        <dbReference type="Proteomes" id="UP000266113"/>
    </source>
</evidence>
<reference evidence="2 3" key="1">
    <citation type="submission" date="2018-09" db="EMBL/GenBank/DDBJ databases">
        <title>Discovery and Ecogenomic Context for Candidatus Cryosericales, a Global Caldiserica Order Active in Thawing Permafrost.</title>
        <authorList>
            <person name="Martinez M.A."/>
            <person name="Woodcroft B.J."/>
            <person name="Ignacio Espinoza J.C."/>
            <person name="Zayed A."/>
            <person name="Singleton C.M."/>
            <person name="Boyd J."/>
            <person name="Li Y.-F."/>
            <person name="Purvine S."/>
            <person name="Maughan H."/>
            <person name="Hodgkins S.B."/>
            <person name="Anderson D."/>
            <person name="Sederholm M."/>
            <person name="Temperton B."/>
            <person name="Saleska S.R."/>
            <person name="Tyson G.W."/>
            <person name="Rich V.I."/>
        </authorList>
    </citation>
    <scope>NUCLEOTIDE SEQUENCE [LARGE SCALE GENOMIC DNA]</scope>
    <source>
        <strain evidence="2 3">SMC1</strain>
    </source>
</reference>
<name>A0A398E1U3_9BACT</name>
<sequence>MISCLIVGLLCCSLLAPVASAASTFTADLDLYRTHNKTTSDAAHELAAYVTAELLFARSVKGTMPQYRLLARTYLTALDQVNSATRRVARDQHTSDRLLADVLALTAEKHVEAAWILLKRGTAGQERFLTTITRTGLLVARCNVLHAQLTGMGGKEGLTGMGGKEDRCSASFRALLRLD</sequence>
<keyword evidence="1" id="KW-0732">Signal</keyword>
<organism evidence="2 3">
    <name type="scientific">Candidatus Cryosericum septentrionale</name>
    <dbReference type="NCBI Taxonomy" id="2290913"/>
    <lineage>
        <taxon>Bacteria</taxon>
        <taxon>Pseudomonadati</taxon>
        <taxon>Caldisericota/Cryosericota group</taxon>
        <taxon>Candidatus Cryosericota</taxon>
        <taxon>Candidatus Cryosericia</taxon>
        <taxon>Candidatus Cryosericales</taxon>
        <taxon>Candidatus Cryosericaceae</taxon>
        <taxon>Candidatus Cryosericum</taxon>
    </lineage>
</organism>
<dbReference type="AlphaFoldDB" id="A0A398E1U3"/>
<keyword evidence="3" id="KW-1185">Reference proteome</keyword>